<feature type="transmembrane region" description="Helical" evidence="13">
    <location>
        <begin position="21"/>
        <end position="48"/>
    </location>
</feature>
<dbReference type="PANTHER" id="PTHR10978">
    <property type="entry name" value="SUCCINATE DEHYDROGENASE CYTOCHROME B560 SUBUNIT"/>
    <property type="match status" value="1"/>
</dbReference>
<evidence type="ECO:0000256" key="9">
    <source>
        <dbReference type="ARBA" id="ARBA00023004"/>
    </source>
</evidence>
<comment type="subunit">
    <text evidence="11">Part of an enzyme complex containing four subunits: a flavoprotein, an iron-sulfur protein, plus two membrane-anchoring proteins, SdhC and SdhD. The complex can form homotrimers.</text>
</comment>
<accession>A0A7U7J3J1</accession>
<feature type="transmembrane region" description="Helical" evidence="13">
    <location>
        <begin position="106"/>
        <end position="126"/>
    </location>
</feature>
<dbReference type="PIRSF" id="PIRSF000178">
    <property type="entry name" value="SDH_cyt_b560"/>
    <property type="match status" value="1"/>
</dbReference>
<proteinExistence type="inferred from homology"/>
<keyword evidence="9 12" id="KW-0408">Iron</keyword>
<dbReference type="InterPro" id="IPR014314">
    <property type="entry name" value="Succ_DH_cytb556"/>
</dbReference>
<sequence>MSAKQRPLSPFMIGPYYRPQMTSILSITHRATGAGLVVGTLLLVYWLVAAARGPEAFEHAQMVLGSKLGQLFLFLWTWALFYHLANGIRHLFWDAGHGFEMEKATQSGWAVVWSSIILTFLCWLIAAP</sequence>
<keyword evidence="8 13" id="KW-1133">Transmembrane helix</keyword>
<dbReference type="InterPro" id="IPR018495">
    <property type="entry name" value="Succ_DH_cyt_bsu_CS"/>
</dbReference>
<feature type="transmembrane region" description="Helical" evidence="13">
    <location>
        <begin position="68"/>
        <end position="85"/>
    </location>
</feature>
<dbReference type="GO" id="GO:0016020">
    <property type="term" value="C:membrane"/>
    <property type="evidence" value="ECO:0007669"/>
    <property type="project" value="UniProtKB-SubCell"/>
</dbReference>
<evidence type="ECO:0000313" key="15">
    <source>
        <dbReference type="Proteomes" id="UP000019184"/>
    </source>
</evidence>
<dbReference type="CDD" id="cd03499">
    <property type="entry name" value="SQR_TypeC_SdhC"/>
    <property type="match status" value="1"/>
</dbReference>
<dbReference type="NCBIfam" id="TIGR02970">
    <property type="entry name" value="succ_dehyd_cytB"/>
    <property type="match status" value="1"/>
</dbReference>
<evidence type="ECO:0000256" key="5">
    <source>
        <dbReference type="ARBA" id="ARBA00022617"/>
    </source>
</evidence>
<dbReference type="PANTHER" id="PTHR10978:SF5">
    <property type="entry name" value="SUCCINATE DEHYDROGENASE CYTOCHROME B560 SUBUNIT, MITOCHONDRIAL"/>
    <property type="match status" value="1"/>
</dbReference>
<evidence type="ECO:0000256" key="1">
    <source>
        <dbReference type="ARBA" id="ARBA00004050"/>
    </source>
</evidence>
<dbReference type="GO" id="GO:0046872">
    <property type="term" value="F:metal ion binding"/>
    <property type="evidence" value="ECO:0007669"/>
    <property type="project" value="UniProtKB-KW"/>
</dbReference>
<evidence type="ECO:0000313" key="14">
    <source>
        <dbReference type="EMBL" id="CDH45258.1"/>
    </source>
</evidence>
<evidence type="ECO:0000256" key="11">
    <source>
        <dbReference type="ARBA" id="ARBA00025912"/>
    </source>
</evidence>
<keyword evidence="10 13" id="KW-0472">Membrane</keyword>
<dbReference type="SUPFAM" id="SSF81343">
    <property type="entry name" value="Fumarate reductase respiratory complex transmembrane subunits"/>
    <property type="match status" value="1"/>
</dbReference>
<dbReference type="OrthoDB" id="9799441at2"/>
<keyword evidence="15" id="KW-1185">Reference proteome</keyword>
<evidence type="ECO:0000256" key="13">
    <source>
        <dbReference type="SAM" id="Phobius"/>
    </source>
</evidence>
<comment type="subcellular location">
    <subcellularLocation>
        <location evidence="2">Membrane</location>
        <topology evidence="2">Multi-pass membrane protein</topology>
    </subcellularLocation>
</comment>
<evidence type="ECO:0000256" key="6">
    <source>
        <dbReference type="ARBA" id="ARBA00022692"/>
    </source>
</evidence>
<evidence type="ECO:0000256" key="10">
    <source>
        <dbReference type="ARBA" id="ARBA00023136"/>
    </source>
</evidence>
<gene>
    <name evidence="14" type="ORF">BN874_220028</name>
</gene>
<evidence type="ECO:0000256" key="2">
    <source>
        <dbReference type="ARBA" id="ARBA00004141"/>
    </source>
</evidence>
<dbReference type="RefSeq" id="WP_034432789.1">
    <property type="nucleotide sequence ID" value="NZ_CBTK010000135.1"/>
</dbReference>
<organism evidence="14 15">
    <name type="scientific">Candidatus Contendobacter odensis Run_B_J11</name>
    <dbReference type="NCBI Taxonomy" id="1400861"/>
    <lineage>
        <taxon>Bacteria</taxon>
        <taxon>Pseudomonadati</taxon>
        <taxon>Pseudomonadota</taxon>
        <taxon>Gammaproteobacteria</taxon>
        <taxon>Candidatus Competibacteraceae</taxon>
        <taxon>Candidatus Contendibacter</taxon>
    </lineage>
</organism>
<keyword evidence="6 13" id="KW-0812">Transmembrane</keyword>
<comment type="function">
    <text evidence="1">Membrane-anchoring subunit of succinate dehydrogenase (SDH).</text>
</comment>
<protein>
    <recommendedName>
        <fullName evidence="4">Succinate dehydrogenase cytochrome b556 subunit</fullName>
    </recommendedName>
</protein>
<dbReference type="AlphaFoldDB" id="A0A7U7J3J1"/>
<dbReference type="InterPro" id="IPR000701">
    <property type="entry name" value="SuccDH_FuR_B_TM-su"/>
</dbReference>
<dbReference type="EMBL" id="CBTK010000135">
    <property type="protein sequence ID" value="CDH45258.1"/>
    <property type="molecule type" value="Genomic_DNA"/>
</dbReference>
<evidence type="ECO:0000256" key="3">
    <source>
        <dbReference type="ARBA" id="ARBA00007244"/>
    </source>
</evidence>
<comment type="similarity">
    <text evidence="3">Belongs to the cytochrome b560 family.</text>
</comment>
<feature type="binding site" description="axial binding residue" evidence="12">
    <location>
        <position position="83"/>
    </location>
    <ligand>
        <name>heme</name>
        <dbReference type="ChEBI" id="CHEBI:30413"/>
        <note>ligand shared with second transmembrane subunit</note>
    </ligand>
    <ligandPart>
        <name>Fe</name>
        <dbReference type="ChEBI" id="CHEBI:18248"/>
    </ligandPart>
</feature>
<evidence type="ECO:0000256" key="12">
    <source>
        <dbReference type="PIRSR" id="PIRSR000178-1"/>
    </source>
</evidence>
<evidence type="ECO:0000256" key="7">
    <source>
        <dbReference type="ARBA" id="ARBA00022723"/>
    </source>
</evidence>
<evidence type="ECO:0000256" key="4">
    <source>
        <dbReference type="ARBA" id="ARBA00020076"/>
    </source>
</evidence>
<dbReference type="PROSITE" id="PS01001">
    <property type="entry name" value="SDH_CYT_2"/>
    <property type="match status" value="1"/>
</dbReference>
<comment type="caution">
    <text evidence="14">The sequence shown here is derived from an EMBL/GenBank/DDBJ whole genome shotgun (WGS) entry which is preliminary data.</text>
</comment>
<keyword evidence="7 12" id="KW-0479">Metal-binding</keyword>
<dbReference type="GO" id="GO:0009055">
    <property type="term" value="F:electron transfer activity"/>
    <property type="evidence" value="ECO:0007669"/>
    <property type="project" value="InterPro"/>
</dbReference>
<evidence type="ECO:0000256" key="8">
    <source>
        <dbReference type="ARBA" id="ARBA00022989"/>
    </source>
</evidence>
<dbReference type="Gene3D" id="1.20.1300.10">
    <property type="entry name" value="Fumarate reductase/succinate dehydrogenase, transmembrane subunit"/>
    <property type="match status" value="1"/>
</dbReference>
<keyword evidence="5 12" id="KW-0349">Heme</keyword>
<dbReference type="GO" id="GO:0006099">
    <property type="term" value="P:tricarboxylic acid cycle"/>
    <property type="evidence" value="ECO:0007669"/>
    <property type="project" value="InterPro"/>
</dbReference>
<comment type="cofactor">
    <cofactor evidence="12">
        <name>heme</name>
        <dbReference type="ChEBI" id="CHEBI:30413"/>
    </cofactor>
    <text evidence="12">The heme is bound between the two transmembrane subunits.</text>
</comment>
<reference evidence="14 15" key="1">
    <citation type="journal article" date="2014" name="ISME J.">
        <title>Candidatus Competibacter-lineage genomes retrieved from metagenomes reveal functional metabolic diversity.</title>
        <authorList>
            <person name="McIlroy S.J."/>
            <person name="Albertsen M."/>
            <person name="Andresen E.K."/>
            <person name="Saunders A.M."/>
            <person name="Kristiansen R."/>
            <person name="Stokholm-Bjerregaard M."/>
            <person name="Nielsen K.L."/>
            <person name="Nielsen P.H."/>
        </authorList>
    </citation>
    <scope>NUCLEOTIDE SEQUENCE [LARGE SCALE GENOMIC DNA]</scope>
    <source>
        <strain evidence="14 15">Run_B_J11</strain>
    </source>
</reference>
<name>A0A7U7J3J1_9GAMM</name>
<dbReference type="Pfam" id="PF01127">
    <property type="entry name" value="Sdh_cyt"/>
    <property type="match status" value="1"/>
</dbReference>
<dbReference type="Proteomes" id="UP000019184">
    <property type="component" value="Unassembled WGS sequence"/>
</dbReference>
<dbReference type="InterPro" id="IPR034804">
    <property type="entry name" value="SQR/QFR_C/D"/>
</dbReference>